<dbReference type="OrthoDB" id="9789078at2"/>
<dbReference type="GO" id="GO:0008658">
    <property type="term" value="F:penicillin binding"/>
    <property type="evidence" value="ECO:0007669"/>
    <property type="project" value="InterPro"/>
</dbReference>
<dbReference type="eggNOG" id="COG0768">
    <property type="taxonomic scope" value="Bacteria"/>
</dbReference>
<gene>
    <name evidence="9" type="ordered locus">DaAHT2_1486</name>
</gene>
<dbReference type="SMART" id="SM00740">
    <property type="entry name" value="PASTA"/>
    <property type="match status" value="1"/>
</dbReference>
<dbReference type="Gene3D" id="3.30.10.20">
    <property type="match status" value="1"/>
</dbReference>
<proteinExistence type="inferred from homology"/>
<evidence type="ECO:0000256" key="7">
    <source>
        <dbReference type="ARBA" id="ARBA00023251"/>
    </source>
</evidence>
<dbReference type="InParanoid" id="D6Z3Q6"/>
<dbReference type="Gene3D" id="3.40.710.10">
    <property type="entry name" value="DD-peptidase/beta-lactamase superfamily"/>
    <property type="match status" value="1"/>
</dbReference>
<evidence type="ECO:0000259" key="8">
    <source>
        <dbReference type="PROSITE" id="PS51178"/>
    </source>
</evidence>
<feature type="domain" description="PASTA" evidence="8">
    <location>
        <begin position="596"/>
        <end position="655"/>
    </location>
</feature>
<evidence type="ECO:0000313" key="10">
    <source>
        <dbReference type="Proteomes" id="UP000001508"/>
    </source>
</evidence>
<dbReference type="GO" id="GO:0008800">
    <property type="term" value="F:beta-lactamase activity"/>
    <property type="evidence" value="ECO:0007669"/>
    <property type="project" value="UniProtKB-EC"/>
</dbReference>
<keyword evidence="6" id="KW-0378">Hydrolase</keyword>
<evidence type="ECO:0000256" key="5">
    <source>
        <dbReference type="ARBA" id="ARBA00022729"/>
    </source>
</evidence>
<keyword evidence="4" id="KW-0121">Carboxypeptidase</keyword>
<dbReference type="EMBL" id="CP001940">
    <property type="protein sequence ID" value="ADH86181.1"/>
    <property type="molecule type" value="Genomic_DNA"/>
</dbReference>
<accession>D6Z3Q6</accession>
<comment type="similarity">
    <text evidence="2">Belongs to the class-D beta-lactamase family.</text>
</comment>
<evidence type="ECO:0000256" key="1">
    <source>
        <dbReference type="ARBA" id="ARBA00001526"/>
    </source>
</evidence>
<dbReference type="Proteomes" id="UP000001508">
    <property type="component" value="Chromosome"/>
</dbReference>
<keyword evidence="4" id="KW-0645">Protease</keyword>
<dbReference type="Pfam" id="PF03793">
    <property type="entry name" value="PASTA"/>
    <property type="match status" value="1"/>
</dbReference>
<keyword evidence="5" id="KW-0732">Signal</keyword>
<keyword evidence="10" id="KW-1185">Reference proteome</keyword>
<dbReference type="InterPro" id="IPR050515">
    <property type="entry name" value="Beta-lactam/transpept"/>
</dbReference>
<dbReference type="PANTHER" id="PTHR30627">
    <property type="entry name" value="PEPTIDOGLYCAN D,D-TRANSPEPTIDASE"/>
    <property type="match status" value="1"/>
</dbReference>
<reference evidence="10" key="1">
    <citation type="submission" date="2010-02" db="EMBL/GenBank/DDBJ databases">
        <title>Complete sequence of Desulfurivibrio alkaliphilus AHT2.</title>
        <authorList>
            <consortium name="US DOE Joint Genome Institute"/>
            <person name="Pitluck S."/>
            <person name="Chertkov O."/>
            <person name="Detter J.C."/>
            <person name="Han C."/>
            <person name="Tapia R."/>
            <person name="Larimer F."/>
            <person name="Land M."/>
            <person name="Hauser L."/>
            <person name="Kyrpides N."/>
            <person name="Mikhailova N."/>
            <person name="Sorokin D.Y."/>
            <person name="Muyzer G."/>
            <person name="Woyke T."/>
        </authorList>
    </citation>
    <scope>NUCLEOTIDE SEQUENCE [LARGE SCALE GENOMIC DNA]</scope>
    <source>
        <strain evidence="10">DSM 19089 / UNIQEM U267 / AHT2</strain>
    </source>
</reference>
<dbReference type="GO" id="GO:0046677">
    <property type="term" value="P:response to antibiotic"/>
    <property type="evidence" value="ECO:0007669"/>
    <property type="project" value="UniProtKB-KW"/>
</dbReference>
<dbReference type="GO" id="GO:0005886">
    <property type="term" value="C:plasma membrane"/>
    <property type="evidence" value="ECO:0007669"/>
    <property type="project" value="TreeGrafter"/>
</dbReference>
<keyword evidence="7" id="KW-0046">Antibiotic resistance</keyword>
<evidence type="ECO:0000256" key="4">
    <source>
        <dbReference type="ARBA" id="ARBA00022645"/>
    </source>
</evidence>
<dbReference type="SUPFAM" id="SSF54184">
    <property type="entry name" value="Penicillin-binding protein 2x (pbp-2x), c-terminal domain"/>
    <property type="match status" value="1"/>
</dbReference>
<dbReference type="HOGENOM" id="CLU_430066_0_0_7"/>
<organism evidence="9 10">
    <name type="scientific">Desulfurivibrio alkaliphilus (strain DSM 19089 / UNIQEM U267 / AHT2)</name>
    <dbReference type="NCBI Taxonomy" id="589865"/>
    <lineage>
        <taxon>Bacteria</taxon>
        <taxon>Pseudomonadati</taxon>
        <taxon>Thermodesulfobacteriota</taxon>
        <taxon>Desulfobulbia</taxon>
        <taxon>Desulfobulbales</taxon>
        <taxon>Desulfobulbaceae</taxon>
        <taxon>Desulfurivibrio</taxon>
    </lineage>
</organism>
<dbReference type="STRING" id="589865.DaAHT2_1486"/>
<sequence length="663" mass="71701">MRRTMSAKQRGRKMLFFTLLPLLFGLTLWGVFSLSEADEARLAPGYQKGTLVESSSLRRNNIYDRNFETLAVSFRLSSLYARPLEVNDPETTAAEVARLLDLDRQHLLDSLRSERSFVWLSRQVKKEVADEVLGRGLPGIYAMPSSHRYYPHHDGAAHVVGFVKDEQGLAGIELSYDNILRGGISDIRLAAAGVPDRVTAGGGVHLVSTLDLALQRELEQRMQRVLRTADGSAAAALIMNVNTGEVLAMASLPGYDPNRFWAAGSEQRLNRAVMPQVHLGALGELFQRAAGETGGLAPAYHTNDGELPAGGEAWWYPLAPDVYASSGFGGSGRATGALAEDFLQLMGLCQASNLDLLEGRSLGPIMQVEELAADECRQLLMDRRAVVNGVSLLAAFSRLVNQGQPVEPHLIRGFWDGADFWPRQSAITAAAMPAGFNRQMLQELATTAGNQGQVAIYESLVVEARSSAEKLEIAMADNASLLSGQGLEHQEQAGAAAVERAAAPQRYQAVMLGMAPIEKPELAALVFVDRARLDLALPSPLAGVVRDLDQWVGRLEQAASPPAPAAILARKEALYHDWLGKQEAGDLQVHAATRRAPERMPDVTGLSLRKALQVLQPSGLRFQVRGSGRVVKQEPPPGTPLREVDEGVLELRVPGGEMMAAGS</sequence>
<name>D6Z3Q6_DESAT</name>
<dbReference type="Gene3D" id="3.90.1310.10">
    <property type="entry name" value="Penicillin-binding protein 2a (Domain 2)"/>
    <property type="match status" value="1"/>
</dbReference>
<dbReference type="KEGG" id="dak:DaAHT2_1486"/>
<comment type="catalytic activity">
    <reaction evidence="1">
        <text>a beta-lactam + H2O = a substituted beta-amino acid</text>
        <dbReference type="Rhea" id="RHEA:20401"/>
        <dbReference type="ChEBI" id="CHEBI:15377"/>
        <dbReference type="ChEBI" id="CHEBI:35627"/>
        <dbReference type="ChEBI" id="CHEBI:140347"/>
        <dbReference type="EC" id="3.5.2.6"/>
    </reaction>
</comment>
<dbReference type="AlphaFoldDB" id="D6Z3Q6"/>
<dbReference type="Pfam" id="PF03717">
    <property type="entry name" value="PBP_dimer"/>
    <property type="match status" value="1"/>
</dbReference>
<dbReference type="eggNOG" id="COG2815">
    <property type="taxonomic scope" value="Bacteria"/>
</dbReference>
<dbReference type="InterPro" id="IPR036138">
    <property type="entry name" value="PBP_dimer_sf"/>
</dbReference>
<dbReference type="SUPFAM" id="SSF56519">
    <property type="entry name" value="Penicillin binding protein dimerisation domain"/>
    <property type="match status" value="1"/>
</dbReference>
<protein>
    <recommendedName>
        <fullName evidence="3">beta-lactamase</fullName>
        <ecNumber evidence="3">3.5.2.6</ecNumber>
    </recommendedName>
</protein>
<dbReference type="EC" id="3.5.2.6" evidence="3"/>
<dbReference type="InterPro" id="IPR005311">
    <property type="entry name" value="PBP_dimer"/>
</dbReference>
<dbReference type="SUPFAM" id="SSF56601">
    <property type="entry name" value="beta-lactamase/transpeptidase-like"/>
    <property type="match status" value="1"/>
</dbReference>
<evidence type="ECO:0000313" key="9">
    <source>
        <dbReference type="EMBL" id="ADH86181.1"/>
    </source>
</evidence>
<dbReference type="InterPro" id="IPR005543">
    <property type="entry name" value="PASTA_dom"/>
</dbReference>
<dbReference type="CDD" id="cd06575">
    <property type="entry name" value="PASTA_Pbp2x-like_2"/>
    <property type="match status" value="1"/>
</dbReference>
<evidence type="ECO:0000256" key="6">
    <source>
        <dbReference type="ARBA" id="ARBA00022801"/>
    </source>
</evidence>
<dbReference type="PANTHER" id="PTHR30627:SF6">
    <property type="entry name" value="BETA-LACTAMASE YBXI-RELATED"/>
    <property type="match status" value="1"/>
</dbReference>
<dbReference type="GO" id="GO:0071555">
    <property type="term" value="P:cell wall organization"/>
    <property type="evidence" value="ECO:0007669"/>
    <property type="project" value="TreeGrafter"/>
</dbReference>
<dbReference type="InterPro" id="IPR012338">
    <property type="entry name" value="Beta-lactam/transpept-like"/>
</dbReference>
<dbReference type="GO" id="GO:0004180">
    <property type="term" value="F:carboxypeptidase activity"/>
    <property type="evidence" value="ECO:0007669"/>
    <property type="project" value="UniProtKB-KW"/>
</dbReference>
<evidence type="ECO:0000256" key="2">
    <source>
        <dbReference type="ARBA" id="ARBA00007898"/>
    </source>
</evidence>
<evidence type="ECO:0000256" key="3">
    <source>
        <dbReference type="ARBA" id="ARBA00012865"/>
    </source>
</evidence>
<dbReference type="PROSITE" id="PS51178">
    <property type="entry name" value="PASTA"/>
    <property type="match status" value="1"/>
</dbReference>